<name>A0ABS2F3Q3_9ACTN</name>
<dbReference type="SUPFAM" id="SSF53474">
    <property type="entry name" value="alpha/beta-Hydrolases"/>
    <property type="match status" value="1"/>
</dbReference>
<proteinExistence type="predicted"/>
<evidence type="ECO:0000313" key="3">
    <source>
        <dbReference type="Proteomes" id="UP000712527"/>
    </source>
</evidence>
<dbReference type="RefSeq" id="WP_204793850.1">
    <property type="nucleotide sequence ID" value="NZ_JACSNQ010000021.1"/>
</dbReference>
<evidence type="ECO:0000313" key="2">
    <source>
        <dbReference type="EMBL" id="MBM6775515.1"/>
    </source>
</evidence>
<accession>A0ABS2F3Q3</accession>
<dbReference type="InterPro" id="IPR029058">
    <property type="entry name" value="AB_hydrolase_fold"/>
</dbReference>
<feature type="region of interest" description="Disordered" evidence="1">
    <location>
        <begin position="378"/>
        <end position="412"/>
    </location>
</feature>
<gene>
    <name evidence="2" type="ORF">H9X80_08190</name>
</gene>
<reference evidence="2 3" key="1">
    <citation type="journal article" date="2021" name="Sci. Rep.">
        <title>The distribution of antibiotic resistance genes in chicken gut microbiota commensals.</title>
        <authorList>
            <person name="Juricova H."/>
            <person name="Matiasovicova J."/>
            <person name="Kubasova T."/>
            <person name="Cejkova D."/>
            <person name="Rychlik I."/>
        </authorList>
    </citation>
    <scope>NUCLEOTIDE SEQUENCE [LARGE SCALE GENOMIC DNA]</scope>
    <source>
        <strain evidence="2 3">An794</strain>
    </source>
</reference>
<dbReference type="Proteomes" id="UP000712527">
    <property type="component" value="Unassembled WGS sequence"/>
</dbReference>
<dbReference type="Gene3D" id="3.40.50.1820">
    <property type="entry name" value="alpha/beta hydrolase"/>
    <property type="match status" value="1"/>
</dbReference>
<dbReference type="EMBL" id="JACSNQ010000021">
    <property type="protein sequence ID" value="MBM6775515.1"/>
    <property type="molecule type" value="Genomic_DNA"/>
</dbReference>
<dbReference type="Pfam" id="PF11187">
    <property type="entry name" value="Mbeg1-like"/>
    <property type="match status" value="1"/>
</dbReference>
<evidence type="ECO:0000256" key="1">
    <source>
        <dbReference type="SAM" id="MobiDB-lite"/>
    </source>
</evidence>
<protein>
    <submittedName>
        <fullName evidence="2">DUF2974 domain-containing protein</fullName>
    </submittedName>
</protein>
<dbReference type="InterPro" id="IPR024499">
    <property type="entry name" value="Mbeg1-like"/>
</dbReference>
<keyword evidence="3" id="KW-1185">Reference proteome</keyword>
<comment type="caution">
    <text evidence="2">The sequence shown here is derived from an EMBL/GenBank/DDBJ whole genome shotgun (WGS) entry which is preliminary data.</text>
</comment>
<organism evidence="2 3">
    <name type="scientific">Olsenella profusa</name>
    <dbReference type="NCBI Taxonomy" id="138595"/>
    <lineage>
        <taxon>Bacteria</taxon>
        <taxon>Bacillati</taxon>
        <taxon>Actinomycetota</taxon>
        <taxon>Coriobacteriia</taxon>
        <taxon>Coriobacteriales</taxon>
        <taxon>Atopobiaceae</taxon>
        <taxon>Olsenella</taxon>
    </lineage>
</organism>
<sequence length="412" mass="43303">MADIRDYLELRGDIMLAERPFNDVDNLVLATLSYLDLTGIVGGPGERGVPAANACERLIELAGGEAASRVRSLATVDERFVRALAASARFGGATLSDYVDVRDGERVMQFAAVTVELADGHSYVAFRGTDATLVGWRENFILSFAVTEAQRAAAAYLVRELERAAASGRRVLVGGHSKGGNLAAYAAASCPVALAGALERVWSNDGPGMDRSVMPVSCHEVMGERYRRIIPAYSVVGRLLAEDAPATIVRSSAARTLQHDPLTWQVGPAGFVEADGPDPECLVVTRAFASWLARLAPEDRRRLTDELFDALAAGGAERFDDLLSSPAAAQKVLAALGGVDARTRDAVFALVGEIAGASAAATWDAVVRGAQQGASELTRAVAGRLAPGEKDGGEEDDVRGSAPDRQGDGPVA</sequence>